<dbReference type="SUPFAM" id="SSF53300">
    <property type="entry name" value="vWA-like"/>
    <property type="match status" value="1"/>
</dbReference>
<dbReference type="SMART" id="SM00327">
    <property type="entry name" value="VWA"/>
    <property type="match status" value="1"/>
</dbReference>
<dbReference type="EMBL" id="CP089982">
    <property type="protein sequence ID" value="WXA91283.1"/>
    <property type="molecule type" value="Genomic_DNA"/>
</dbReference>
<dbReference type="RefSeq" id="WP_394841902.1">
    <property type="nucleotide sequence ID" value="NZ_CP089982.1"/>
</dbReference>
<dbReference type="PROSITE" id="PS51257">
    <property type="entry name" value="PROKAR_LIPOPROTEIN"/>
    <property type="match status" value="1"/>
</dbReference>
<accession>A0ABZ2K1P7</accession>
<gene>
    <name evidence="4" type="ORF">LZC95_33105</name>
</gene>
<evidence type="ECO:0000313" key="4">
    <source>
        <dbReference type="EMBL" id="WXA91283.1"/>
    </source>
</evidence>
<feature type="compositionally biased region" description="Gly residues" evidence="1">
    <location>
        <begin position="34"/>
        <end position="78"/>
    </location>
</feature>
<proteinExistence type="predicted"/>
<evidence type="ECO:0000259" key="3">
    <source>
        <dbReference type="PROSITE" id="PS50234"/>
    </source>
</evidence>
<keyword evidence="5" id="KW-1185">Reference proteome</keyword>
<feature type="domain" description="VWFA" evidence="3">
    <location>
        <begin position="96"/>
        <end position="326"/>
    </location>
</feature>
<feature type="chain" id="PRO_5046645886" evidence="2">
    <location>
        <begin position="23"/>
        <end position="420"/>
    </location>
</feature>
<dbReference type="InterPro" id="IPR002035">
    <property type="entry name" value="VWF_A"/>
</dbReference>
<evidence type="ECO:0000256" key="1">
    <source>
        <dbReference type="SAM" id="MobiDB-lite"/>
    </source>
</evidence>
<dbReference type="Proteomes" id="UP001379533">
    <property type="component" value="Chromosome"/>
</dbReference>
<reference evidence="4 5" key="1">
    <citation type="submission" date="2021-12" db="EMBL/GenBank/DDBJ databases">
        <title>Discovery of the Pendulisporaceae a myxobacterial family with distinct sporulation behavior and unique specialized metabolism.</title>
        <authorList>
            <person name="Garcia R."/>
            <person name="Popoff A."/>
            <person name="Bader C.D."/>
            <person name="Loehr J."/>
            <person name="Walesch S."/>
            <person name="Walt C."/>
            <person name="Boldt J."/>
            <person name="Bunk B."/>
            <person name="Haeckl F.J.F.P.J."/>
            <person name="Gunesch A.P."/>
            <person name="Birkelbach J."/>
            <person name="Nuebel U."/>
            <person name="Pietschmann T."/>
            <person name="Bach T."/>
            <person name="Mueller R."/>
        </authorList>
    </citation>
    <scope>NUCLEOTIDE SEQUENCE [LARGE SCALE GENOMIC DNA]</scope>
    <source>
        <strain evidence="4 5">MSr12523</strain>
    </source>
</reference>
<feature type="region of interest" description="Disordered" evidence="1">
    <location>
        <begin position="34"/>
        <end position="86"/>
    </location>
</feature>
<protein>
    <submittedName>
        <fullName evidence="4">VWA domain-containing protein</fullName>
    </submittedName>
</protein>
<sequence>MNQRRLASFGAAASLIALIAAGCGGSNDSGFGDGSGNGGNGGNGGGGGGTEEHGSSGGGFGHGGPTSGDGGGGGGGGQPDPHCAAAGAEGKLTGVNLVFMFDRSASMGWTQTEPQRDIRDIKWRPVVAATRSFFGDAASSGMNASLAFFSEKSGDRGLCGTIWDPQTGEVIASAEECCATETYSTPAVSLRKLPNATDFAGALDATSPDGSTPTHAALLGAIEQAKAIASDSGHANETTLIVLVTDGIPSDACTPQSTVENTAAVAQEARRAGIKTYVIGVQSTDTPSLDSLNQIANSGGTGKAIMVDVDNPENTKRSFGAALAKIRGQSISCSVAIPPPPPGKTFDLKAVNVVITSNAGAQTLTYNDTCNGGEGWHYDNTSNPKIIELCPSTCGALKSTAGAHIDVQFGCATKGEVIIH</sequence>
<keyword evidence="2" id="KW-0732">Signal</keyword>
<name>A0ABZ2K1P7_9BACT</name>
<evidence type="ECO:0000313" key="5">
    <source>
        <dbReference type="Proteomes" id="UP001379533"/>
    </source>
</evidence>
<dbReference type="Gene3D" id="3.40.50.410">
    <property type="entry name" value="von Willebrand factor, type A domain"/>
    <property type="match status" value="1"/>
</dbReference>
<dbReference type="CDD" id="cd00198">
    <property type="entry name" value="vWFA"/>
    <property type="match status" value="1"/>
</dbReference>
<evidence type="ECO:0000256" key="2">
    <source>
        <dbReference type="SAM" id="SignalP"/>
    </source>
</evidence>
<organism evidence="4 5">
    <name type="scientific">Pendulispora brunnea</name>
    <dbReference type="NCBI Taxonomy" id="2905690"/>
    <lineage>
        <taxon>Bacteria</taxon>
        <taxon>Pseudomonadati</taxon>
        <taxon>Myxococcota</taxon>
        <taxon>Myxococcia</taxon>
        <taxon>Myxococcales</taxon>
        <taxon>Sorangiineae</taxon>
        <taxon>Pendulisporaceae</taxon>
        <taxon>Pendulispora</taxon>
    </lineage>
</organism>
<feature type="signal peptide" evidence="2">
    <location>
        <begin position="1"/>
        <end position="22"/>
    </location>
</feature>
<dbReference type="InterPro" id="IPR036465">
    <property type="entry name" value="vWFA_dom_sf"/>
</dbReference>
<dbReference type="Pfam" id="PF00092">
    <property type="entry name" value="VWA"/>
    <property type="match status" value="1"/>
</dbReference>
<dbReference type="PROSITE" id="PS50234">
    <property type="entry name" value="VWFA"/>
    <property type="match status" value="1"/>
</dbReference>